<dbReference type="Gene3D" id="3.40.50.720">
    <property type="entry name" value="NAD(P)-binding Rossmann-like Domain"/>
    <property type="match status" value="1"/>
</dbReference>
<dbReference type="InterPro" id="IPR020904">
    <property type="entry name" value="Sc_DH/Rdtase_CS"/>
</dbReference>
<dbReference type="Pfam" id="PF00106">
    <property type="entry name" value="adh_short"/>
    <property type="match status" value="1"/>
</dbReference>
<dbReference type="GO" id="GO:0016491">
    <property type="term" value="F:oxidoreductase activity"/>
    <property type="evidence" value="ECO:0007669"/>
    <property type="project" value="UniProtKB-KW"/>
</dbReference>
<keyword evidence="4" id="KW-1185">Reference proteome</keyword>
<dbReference type="InterPro" id="IPR002347">
    <property type="entry name" value="SDR_fam"/>
</dbReference>
<evidence type="ECO:0000256" key="1">
    <source>
        <dbReference type="ARBA" id="ARBA00006484"/>
    </source>
</evidence>
<protein>
    <submittedName>
        <fullName evidence="3">Putative oxidoreductase</fullName>
        <ecNumber evidence="3">1.-.-.-</ecNumber>
    </submittedName>
</protein>
<evidence type="ECO:0000313" key="3">
    <source>
        <dbReference type="EMBL" id="QGZ96549.1"/>
    </source>
</evidence>
<dbReference type="PANTHER" id="PTHR43669:SF6">
    <property type="entry name" value="DECAPRENYLPHOSPHORYL-2-KETO-BETA-D-ERYTHRO-PENTOSE REDUCTASE"/>
    <property type="match status" value="1"/>
</dbReference>
<evidence type="ECO:0000313" key="4">
    <source>
        <dbReference type="Proteomes" id="UP000431269"/>
    </source>
</evidence>
<keyword evidence="2 3" id="KW-0560">Oxidoreductase</keyword>
<name>A0A6I6MPB5_9CAUL</name>
<reference evidence="4" key="1">
    <citation type="submission" date="2019-12" db="EMBL/GenBank/DDBJ databases">
        <title>Complete genome of Terracaulis silvestris 0127_4.</title>
        <authorList>
            <person name="Vieira S."/>
            <person name="Riedel T."/>
            <person name="Sproer C."/>
            <person name="Pascual J."/>
            <person name="Boedeker C."/>
            <person name="Overmann J."/>
        </authorList>
    </citation>
    <scope>NUCLEOTIDE SEQUENCE [LARGE SCALE GENOMIC DNA]</scope>
    <source>
        <strain evidence="4">0127_4</strain>
    </source>
</reference>
<dbReference type="PANTHER" id="PTHR43669">
    <property type="entry name" value="5-KETO-D-GLUCONATE 5-REDUCTASE"/>
    <property type="match status" value="1"/>
</dbReference>
<organism evidence="3 4">
    <name type="scientific">Terricaulis silvestris</name>
    <dbReference type="NCBI Taxonomy" id="2686094"/>
    <lineage>
        <taxon>Bacteria</taxon>
        <taxon>Pseudomonadati</taxon>
        <taxon>Pseudomonadota</taxon>
        <taxon>Alphaproteobacteria</taxon>
        <taxon>Caulobacterales</taxon>
        <taxon>Caulobacteraceae</taxon>
        <taxon>Terricaulis</taxon>
    </lineage>
</organism>
<evidence type="ECO:0000256" key="2">
    <source>
        <dbReference type="ARBA" id="ARBA00023002"/>
    </source>
</evidence>
<dbReference type="RefSeq" id="WP_158767331.1">
    <property type="nucleotide sequence ID" value="NZ_CP047045.1"/>
</dbReference>
<dbReference type="InterPro" id="IPR036291">
    <property type="entry name" value="NAD(P)-bd_dom_sf"/>
</dbReference>
<proteinExistence type="inferred from homology"/>
<dbReference type="AlphaFoldDB" id="A0A6I6MPB5"/>
<sequence length="253" mass="26792">MSGSNRRVIVLGALSAMAEATCRMLAEEGAQLALLGRDAERLDTVARDLKTRGAAGVHVFARDLLDTSDTPSALQAAADSMGGANAVLIFYGVLGDQNRAETDLEEARRIIAVNFTSAAAWSLASADLLERSGGDGAVLVGVSSVAGDRGRRSNYVYGAAKGGLSILLQGIAHRFAAKPGGARAVTVKAGFVDTPMTAHLKKGPLWATPQQIAQVVRRAMDRGGPILYAPWIWRWIMLAIRLIPDAVFKRVNI</sequence>
<gene>
    <name evidence="3" type="ORF">DSM104635_03409</name>
</gene>
<comment type="similarity">
    <text evidence="1">Belongs to the short-chain dehydrogenases/reductases (SDR) family.</text>
</comment>
<dbReference type="PRINTS" id="PR00081">
    <property type="entry name" value="GDHRDH"/>
</dbReference>
<dbReference type="SUPFAM" id="SSF51735">
    <property type="entry name" value="NAD(P)-binding Rossmann-fold domains"/>
    <property type="match status" value="1"/>
</dbReference>
<dbReference type="Proteomes" id="UP000431269">
    <property type="component" value="Chromosome"/>
</dbReference>
<dbReference type="PROSITE" id="PS00061">
    <property type="entry name" value="ADH_SHORT"/>
    <property type="match status" value="1"/>
</dbReference>
<dbReference type="EMBL" id="CP047045">
    <property type="protein sequence ID" value="QGZ96549.1"/>
    <property type="molecule type" value="Genomic_DNA"/>
</dbReference>
<accession>A0A6I6MPB5</accession>
<dbReference type="KEGG" id="tsv:DSM104635_03409"/>
<dbReference type="EC" id="1.-.-.-" evidence="3"/>